<dbReference type="EMBL" id="JAHUTJ010052238">
    <property type="protein sequence ID" value="MED6285108.1"/>
    <property type="molecule type" value="Genomic_DNA"/>
</dbReference>
<evidence type="ECO:0000313" key="2">
    <source>
        <dbReference type="EMBL" id="MED6285108.1"/>
    </source>
</evidence>
<feature type="region of interest" description="Disordered" evidence="1">
    <location>
        <begin position="1"/>
        <end position="54"/>
    </location>
</feature>
<protein>
    <submittedName>
        <fullName evidence="2">Uncharacterized protein</fullName>
    </submittedName>
</protein>
<comment type="caution">
    <text evidence="2">The sequence shown here is derived from an EMBL/GenBank/DDBJ whole genome shotgun (WGS) entry which is preliminary data.</text>
</comment>
<reference evidence="2 3" key="1">
    <citation type="submission" date="2021-06" db="EMBL/GenBank/DDBJ databases">
        <authorList>
            <person name="Palmer J.M."/>
        </authorList>
    </citation>
    <scope>NUCLEOTIDE SEQUENCE [LARGE SCALE GENOMIC DNA]</scope>
    <source>
        <strain evidence="2 3">CL_MEX2019</strain>
        <tissue evidence="2">Muscle</tissue>
    </source>
</reference>
<proteinExistence type="predicted"/>
<keyword evidence="3" id="KW-1185">Reference proteome</keyword>
<sequence>MLPSNRVSVKRRGVKPNKVSNPLLLPFEQSTSTRNESWDRVGHGGYTDPSFKSGEKKDAFVGTLEIGQHSSPHPGRYWPTNASIKGCSPKFGHSNSE</sequence>
<feature type="region of interest" description="Disordered" evidence="1">
    <location>
        <begin position="67"/>
        <end position="97"/>
    </location>
</feature>
<organism evidence="2 3">
    <name type="scientific">Characodon lateralis</name>
    <dbReference type="NCBI Taxonomy" id="208331"/>
    <lineage>
        <taxon>Eukaryota</taxon>
        <taxon>Metazoa</taxon>
        <taxon>Chordata</taxon>
        <taxon>Craniata</taxon>
        <taxon>Vertebrata</taxon>
        <taxon>Euteleostomi</taxon>
        <taxon>Actinopterygii</taxon>
        <taxon>Neopterygii</taxon>
        <taxon>Teleostei</taxon>
        <taxon>Neoteleostei</taxon>
        <taxon>Acanthomorphata</taxon>
        <taxon>Ovalentaria</taxon>
        <taxon>Atherinomorphae</taxon>
        <taxon>Cyprinodontiformes</taxon>
        <taxon>Goodeidae</taxon>
        <taxon>Characodon</taxon>
    </lineage>
</organism>
<evidence type="ECO:0000313" key="3">
    <source>
        <dbReference type="Proteomes" id="UP001352852"/>
    </source>
</evidence>
<accession>A0ABU7ECX7</accession>
<dbReference type="Proteomes" id="UP001352852">
    <property type="component" value="Unassembled WGS sequence"/>
</dbReference>
<gene>
    <name evidence="2" type="ORF">CHARACLAT_025911</name>
</gene>
<evidence type="ECO:0000256" key="1">
    <source>
        <dbReference type="SAM" id="MobiDB-lite"/>
    </source>
</evidence>
<name>A0ABU7ECX7_9TELE</name>